<dbReference type="PIRSF" id="PIRSF000521">
    <property type="entry name" value="Transaminase_4ab_Lys_Orn"/>
    <property type="match status" value="1"/>
</dbReference>
<dbReference type="FunFam" id="3.40.640.10:FF:000014">
    <property type="entry name" value="Adenosylmethionine-8-amino-7-oxononanoate aminotransferase, probable"/>
    <property type="match status" value="1"/>
</dbReference>
<dbReference type="GO" id="GO:0030170">
    <property type="term" value="F:pyridoxal phosphate binding"/>
    <property type="evidence" value="ECO:0007669"/>
    <property type="project" value="InterPro"/>
</dbReference>
<dbReference type="InterPro" id="IPR005814">
    <property type="entry name" value="Aminotrans_3"/>
</dbReference>
<dbReference type="PROSITE" id="PS00600">
    <property type="entry name" value="AA_TRANSFER_CLASS_3"/>
    <property type="match status" value="1"/>
</dbReference>
<dbReference type="PANTHER" id="PTHR43094">
    <property type="entry name" value="AMINOTRANSFERASE"/>
    <property type="match status" value="1"/>
</dbReference>
<evidence type="ECO:0000256" key="4">
    <source>
        <dbReference type="ARBA" id="ARBA00022898"/>
    </source>
</evidence>
<dbReference type="SUPFAM" id="SSF53383">
    <property type="entry name" value="PLP-dependent transferases"/>
    <property type="match status" value="1"/>
</dbReference>
<evidence type="ECO:0000256" key="3">
    <source>
        <dbReference type="ARBA" id="ARBA00022679"/>
    </source>
</evidence>
<reference evidence="5" key="1">
    <citation type="submission" date="2018-05" db="EMBL/GenBank/DDBJ databases">
        <authorList>
            <person name="Lanie J.A."/>
            <person name="Ng W.-L."/>
            <person name="Kazmierczak K.M."/>
            <person name="Andrzejewski T.M."/>
            <person name="Davidsen T.M."/>
            <person name="Wayne K.J."/>
            <person name="Tettelin H."/>
            <person name="Glass J.I."/>
            <person name="Rusch D."/>
            <person name="Podicherti R."/>
            <person name="Tsui H.-C.T."/>
            <person name="Winkler M.E."/>
        </authorList>
    </citation>
    <scope>NUCLEOTIDE SEQUENCE</scope>
</reference>
<keyword evidence="4" id="KW-0663">Pyridoxal phosphate</keyword>
<dbReference type="EMBL" id="UINC01024303">
    <property type="protein sequence ID" value="SVA97673.1"/>
    <property type="molecule type" value="Genomic_DNA"/>
</dbReference>
<protein>
    <recommendedName>
        <fullName evidence="6">Aspartate aminotransferase family protein</fullName>
    </recommendedName>
</protein>
<dbReference type="InterPro" id="IPR015422">
    <property type="entry name" value="PyrdxlP-dep_Trfase_small"/>
</dbReference>
<dbReference type="InterPro" id="IPR049704">
    <property type="entry name" value="Aminotrans_3_PPA_site"/>
</dbReference>
<dbReference type="InterPro" id="IPR015421">
    <property type="entry name" value="PyrdxlP-dep_Trfase_major"/>
</dbReference>
<dbReference type="Pfam" id="PF00202">
    <property type="entry name" value="Aminotran_3"/>
    <property type="match status" value="1"/>
</dbReference>
<dbReference type="GO" id="GO:0008483">
    <property type="term" value="F:transaminase activity"/>
    <property type="evidence" value="ECO:0007669"/>
    <property type="project" value="UniProtKB-KW"/>
</dbReference>
<dbReference type="PANTHER" id="PTHR43094:SF1">
    <property type="entry name" value="AMINOTRANSFERASE CLASS-III"/>
    <property type="match status" value="1"/>
</dbReference>
<organism evidence="5">
    <name type="scientific">marine metagenome</name>
    <dbReference type="NCBI Taxonomy" id="408172"/>
    <lineage>
        <taxon>unclassified sequences</taxon>
        <taxon>metagenomes</taxon>
        <taxon>ecological metagenomes</taxon>
    </lineage>
</organism>
<gene>
    <name evidence="5" type="ORF">METZ01_LOCUS150527</name>
</gene>
<sequence length="463" mass="50147">VEQMVEVPKLAEEISELRYSALNHLWMHNRDWVKTGEDGGPDIVVDGDGIKVNDINGKTWIDVNGGYGSVNSGYGRTEIADAARAQMEQIQYFPQGTTTAPLVKLAEKIASLSPGDLQRSWPVSGGSEANETALKIAKSYHKRLGNNGRYKIISRKGSYHGATGGVMWLGGGGSSRSDYEPTVPGMVYAPQPNRYRCEFGGQTDEECAILCAEAAENLILFHGPETVAAFIGEPVSASSLAAVPGDPYWPMIRDICDKYGILLIADEVITGFGRTGKMFASEHWGIVPDIMTVAKGITSSYLPLAATVSTTRISDVFAGEQNLFRQALTFGGHPVCAASALANIEIIESEKLVDNSARTGLYLLNKLKELQENHPIVGDVRGLGLLLGLELVKNRDTKESFTPKSGMSNRLNREFRSNGLILFATDKGVSLSPPLCIKRSEVDFIIDGIHKSLGNVEKELSIV</sequence>
<dbReference type="InterPro" id="IPR015424">
    <property type="entry name" value="PyrdxlP-dep_Trfase"/>
</dbReference>
<feature type="non-terminal residue" evidence="5">
    <location>
        <position position="1"/>
    </location>
</feature>
<accession>A0A382A9N5</accession>
<dbReference type="Gene3D" id="3.90.1150.10">
    <property type="entry name" value="Aspartate Aminotransferase, domain 1"/>
    <property type="match status" value="1"/>
</dbReference>
<name>A0A382A9N5_9ZZZZ</name>
<dbReference type="AlphaFoldDB" id="A0A382A9N5"/>
<evidence type="ECO:0000313" key="5">
    <source>
        <dbReference type="EMBL" id="SVA97673.1"/>
    </source>
</evidence>
<keyword evidence="3" id="KW-0808">Transferase</keyword>
<keyword evidence="2" id="KW-0032">Aminotransferase</keyword>
<evidence type="ECO:0008006" key="6">
    <source>
        <dbReference type="Google" id="ProtNLM"/>
    </source>
</evidence>
<comment type="similarity">
    <text evidence="1">Belongs to the class-III pyridoxal-phosphate-dependent aminotransferase family.</text>
</comment>
<evidence type="ECO:0000256" key="2">
    <source>
        <dbReference type="ARBA" id="ARBA00022576"/>
    </source>
</evidence>
<dbReference type="CDD" id="cd00610">
    <property type="entry name" value="OAT_like"/>
    <property type="match status" value="1"/>
</dbReference>
<evidence type="ECO:0000256" key="1">
    <source>
        <dbReference type="ARBA" id="ARBA00008954"/>
    </source>
</evidence>
<proteinExistence type="inferred from homology"/>
<dbReference type="Gene3D" id="3.40.640.10">
    <property type="entry name" value="Type I PLP-dependent aspartate aminotransferase-like (Major domain)"/>
    <property type="match status" value="1"/>
</dbReference>